<protein>
    <submittedName>
        <fullName evidence="1">Uncharacterized protein</fullName>
    </submittedName>
</protein>
<dbReference type="RefSeq" id="WP_317975484.1">
    <property type="nucleotide sequence ID" value="NZ_BTFW01000001.1"/>
</dbReference>
<name>A0ABQ6P999_9SPHN</name>
<evidence type="ECO:0000313" key="2">
    <source>
        <dbReference type="Proteomes" id="UP001187221"/>
    </source>
</evidence>
<organism evidence="1 2">
    <name type="scientific">Novosphingobium pituita</name>
    <dbReference type="NCBI Taxonomy" id="3056842"/>
    <lineage>
        <taxon>Bacteria</taxon>
        <taxon>Pseudomonadati</taxon>
        <taxon>Pseudomonadota</taxon>
        <taxon>Alphaproteobacteria</taxon>
        <taxon>Sphingomonadales</taxon>
        <taxon>Sphingomonadaceae</taxon>
        <taxon>Novosphingobium</taxon>
    </lineage>
</organism>
<reference evidence="1 2" key="1">
    <citation type="submission" date="2023-06" db="EMBL/GenBank/DDBJ databases">
        <title>Draft genome sequence of Novosphingobium sp. strain IK01.</title>
        <authorList>
            <person name="Hatamoto M."/>
            <person name="Ikarashi T."/>
            <person name="Yamaguchi T."/>
        </authorList>
    </citation>
    <scope>NUCLEOTIDE SEQUENCE [LARGE SCALE GENOMIC DNA]</scope>
    <source>
        <strain evidence="1 2">IK01</strain>
    </source>
</reference>
<keyword evidence="2" id="KW-1185">Reference proteome</keyword>
<proteinExistence type="predicted"/>
<sequence>MAATWLVEEGIGETRAALVEGGTILAARIDWAGENTLAPGLVAPARVTSRIAGTRRGTLVFDNGVFENGATALVDGLTPALPEGASGLFRVTRAAIAEKGRTKLPMARPAGPAEQACPAPTLAQTLTQSGHPVRLLPVTDRSLDEAGWDEVMEEAMSGQIAFPRGGLCISPTPAMTLIDVDGFPPLPALALAAVPAIVAAIARLDIGGSIGIDFPTLAEKRDRQAVDTALGEALAALLETTGWRSERTAMNGYGFVQLVSRLERPSLPALFARAPLAAAARQLLRRAERVSGPGALLLTCHPALRRAVRPEWEALLARGTGRALHWQLDEALAPTAGFAQAVTARP</sequence>
<gene>
    <name evidence="1" type="ORF">NUTIK01_26130</name>
</gene>
<evidence type="ECO:0000313" key="1">
    <source>
        <dbReference type="EMBL" id="GMM61836.1"/>
    </source>
</evidence>
<comment type="caution">
    <text evidence="1">The sequence shown here is derived from an EMBL/GenBank/DDBJ whole genome shotgun (WGS) entry which is preliminary data.</text>
</comment>
<dbReference type="Proteomes" id="UP001187221">
    <property type="component" value="Unassembled WGS sequence"/>
</dbReference>
<accession>A0ABQ6P999</accession>
<dbReference type="EMBL" id="BTFW01000001">
    <property type="protein sequence ID" value="GMM61836.1"/>
    <property type="molecule type" value="Genomic_DNA"/>
</dbReference>